<evidence type="ECO:0000256" key="1">
    <source>
        <dbReference type="ARBA" id="ARBA00022734"/>
    </source>
</evidence>
<name>A0A8C8RYQ8_9SAUR</name>
<protein>
    <recommendedName>
        <fullName evidence="2">C-type lectin domain-containing protein</fullName>
    </recommendedName>
</protein>
<dbReference type="PANTHER" id="PTHR22803">
    <property type="entry name" value="MANNOSE, PHOSPHOLIPASE, LECTIN RECEPTOR RELATED"/>
    <property type="match status" value="1"/>
</dbReference>
<dbReference type="InterPro" id="IPR016187">
    <property type="entry name" value="CTDL_fold"/>
</dbReference>
<dbReference type="InterPro" id="IPR033989">
    <property type="entry name" value="CD209-like_CTLD"/>
</dbReference>
<keyword evidence="1" id="KW-0430">Lectin</keyword>
<dbReference type="InterPro" id="IPR050111">
    <property type="entry name" value="C-type_lectin/snaclec_domain"/>
</dbReference>
<evidence type="ECO:0000313" key="4">
    <source>
        <dbReference type="Proteomes" id="UP000694393"/>
    </source>
</evidence>
<dbReference type="CDD" id="cd03590">
    <property type="entry name" value="CLECT_DC-SIGN_like"/>
    <property type="match status" value="1"/>
</dbReference>
<dbReference type="SUPFAM" id="SSF56436">
    <property type="entry name" value="C-type lectin-like"/>
    <property type="match status" value="1"/>
</dbReference>
<proteinExistence type="predicted"/>
<dbReference type="InterPro" id="IPR016186">
    <property type="entry name" value="C-type_lectin-like/link_sf"/>
</dbReference>
<dbReference type="Proteomes" id="UP000694393">
    <property type="component" value="Unplaced"/>
</dbReference>
<dbReference type="Pfam" id="PF00059">
    <property type="entry name" value="Lectin_C"/>
    <property type="match status" value="1"/>
</dbReference>
<dbReference type="SMART" id="SM00034">
    <property type="entry name" value="CLECT"/>
    <property type="match status" value="1"/>
</dbReference>
<feature type="domain" description="C-type lectin" evidence="2">
    <location>
        <begin position="19"/>
        <end position="147"/>
    </location>
</feature>
<organism evidence="3 4">
    <name type="scientific">Pelusios castaneus</name>
    <name type="common">West African mud turtle</name>
    <dbReference type="NCBI Taxonomy" id="367368"/>
    <lineage>
        <taxon>Eukaryota</taxon>
        <taxon>Metazoa</taxon>
        <taxon>Chordata</taxon>
        <taxon>Craniata</taxon>
        <taxon>Vertebrata</taxon>
        <taxon>Euteleostomi</taxon>
        <taxon>Archelosauria</taxon>
        <taxon>Testudinata</taxon>
        <taxon>Testudines</taxon>
        <taxon>Pleurodira</taxon>
        <taxon>Pelomedusidae</taxon>
        <taxon>Pelusios</taxon>
    </lineage>
</organism>
<dbReference type="Gene3D" id="3.10.100.10">
    <property type="entry name" value="Mannose-Binding Protein A, subunit A"/>
    <property type="match status" value="1"/>
</dbReference>
<evidence type="ECO:0000259" key="2">
    <source>
        <dbReference type="PROSITE" id="PS50041"/>
    </source>
</evidence>
<reference evidence="3" key="2">
    <citation type="submission" date="2025-09" db="UniProtKB">
        <authorList>
            <consortium name="Ensembl"/>
        </authorList>
    </citation>
    <scope>IDENTIFICATION</scope>
</reference>
<dbReference type="Ensembl" id="ENSPCET00000013258.1">
    <property type="protein sequence ID" value="ENSPCEP00000012795.1"/>
    <property type="gene ID" value="ENSPCEG00000010156.1"/>
</dbReference>
<dbReference type="InterPro" id="IPR001304">
    <property type="entry name" value="C-type_lectin-like"/>
</dbReference>
<accession>A0A8C8RYQ8</accession>
<dbReference type="GO" id="GO:0030246">
    <property type="term" value="F:carbohydrate binding"/>
    <property type="evidence" value="ECO:0007669"/>
    <property type="project" value="UniProtKB-KW"/>
</dbReference>
<sequence length="153" mass="18003">MSEHLKRVWTCCPMGWELFHTSCYYFSSSKDIMSWSDSERNCTGMGSHLVVINTEDEQAFLSNWKLGKGTGMSVESYYIGLTQQEEKGQWRWVDQTPLSYRFWKDMEPNNLNMEKCVVMDVRGNTNSQRIRNWNNLQCHMTTYRICETPATNV</sequence>
<dbReference type="PROSITE" id="PS50041">
    <property type="entry name" value="C_TYPE_LECTIN_2"/>
    <property type="match status" value="1"/>
</dbReference>
<keyword evidence="4" id="KW-1185">Reference proteome</keyword>
<evidence type="ECO:0000313" key="3">
    <source>
        <dbReference type="Ensembl" id="ENSPCEP00000012795.1"/>
    </source>
</evidence>
<dbReference type="AlphaFoldDB" id="A0A8C8RYQ8"/>
<reference evidence="3" key="1">
    <citation type="submission" date="2025-08" db="UniProtKB">
        <authorList>
            <consortium name="Ensembl"/>
        </authorList>
    </citation>
    <scope>IDENTIFICATION</scope>
</reference>